<keyword evidence="7" id="KW-1133">Transmembrane helix</keyword>
<dbReference type="KEGG" id="cke:B5M06_04715"/>
<keyword evidence="2 6" id="KW-0349">Heme</keyword>
<reference evidence="10 11" key="1">
    <citation type="submission" date="2015-12" db="EMBL/GenBank/DDBJ databases">
        <title>Complete genome sequence of a multi-drug resistant strain Acidovorax sp. 12322-1.</title>
        <authorList>
            <person name="Ming D."/>
            <person name="Wang M."/>
            <person name="Hu S."/>
            <person name="Zhou Y."/>
            <person name="Jiang T."/>
        </authorList>
    </citation>
    <scope>NUCLEOTIDE SEQUENCE [LARGE SCALE GENOMIC DNA]</scope>
    <source>
        <strain evidence="10 11">12322-1</strain>
    </source>
</reference>
<evidence type="ECO:0000313" key="10">
    <source>
        <dbReference type="EMBL" id="KUF41375.1"/>
    </source>
</evidence>
<dbReference type="STRING" id="225992.B5M06_04715"/>
<evidence type="ECO:0000256" key="1">
    <source>
        <dbReference type="ARBA" id="ARBA00022448"/>
    </source>
</evidence>
<keyword evidence="4" id="KW-0249">Electron transport</keyword>
<evidence type="ECO:0000313" key="12">
    <source>
        <dbReference type="Proteomes" id="UP000242792"/>
    </source>
</evidence>
<keyword evidence="7" id="KW-0812">Transmembrane</keyword>
<dbReference type="InterPro" id="IPR036909">
    <property type="entry name" value="Cyt_c-like_dom_sf"/>
</dbReference>
<keyword evidence="5 6" id="KW-0408">Iron</keyword>
<sequence length="170" mass="17673">MSEKHHQEGHAGSHKKFNPLLVTLVLALVLCVGLVSLLKSSHEPVSHSAAAELAQAKRLQKVGSVEIRSNVDRPLVNGEEVYKGQCAACHATGVSGAPKFGDAAEWGPRLGQGFDALVQAALKGKGAMAPQGGGNFNDLEIARAVAYMANAAGANFPEPQPEAKEGESAQ</sequence>
<dbReference type="PROSITE" id="PS51007">
    <property type="entry name" value="CYTC"/>
    <property type="match status" value="1"/>
</dbReference>
<dbReference type="Proteomes" id="UP000242792">
    <property type="component" value="Chromosome"/>
</dbReference>
<keyword evidence="11" id="KW-1185">Reference proteome</keyword>
<evidence type="ECO:0000313" key="9">
    <source>
        <dbReference type="EMBL" id="AQZ97665.1"/>
    </source>
</evidence>
<evidence type="ECO:0000256" key="6">
    <source>
        <dbReference type="PROSITE-ProRule" id="PRU00433"/>
    </source>
</evidence>
<dbReference type="GO" id="GO:0005506">
    <property type="term" value="F:iron ion binding"/>
    <property type="evidence" value="ECO:0007669"/>
    <property type="project" value="InterPro"/>
</dbReference>
<dbReference type="AlphaFoldDB" id="A0A0W7Z2Q6"/>
<evidence type="ECO:0000256" key="7">
    <source>
        <dbReference type="SAM" id="Phobius"/>
    </source>
</evidence>
<keyword evidence="7" id="KW-0472">Membrane</keyword>
<dbReference type="InterPro" id="IPR009056">
    <property type="entry name" value="Cyt_c-like_dom"/>
</dbReference>
<dbReference type="Pfam" id="PF13442">
    <property type="entry name" value="Cytochrome_CBB3"/>
    <property type="match status" value="1"/>
</dbReference>
<reference evidence="9 12" key="2">
    <citation type="submission" date="2017-03" db="EMBL/GenBank/DDBJ databases">
        <title>Rapid Whole Genome Sequencing of Comamonas kerstersii Causing Continuous ambulatory Peritoneal Dialysis-Associated Peritonitis.</title>
        <authorList>
            <person name="Zheng B."/>
        </authorList>
    </citation>
    <scope>NUCLEOTIDE SEQUENCE [LARGE SCALE GENOMIC DNA]</scope>
    <source>
        <strain evidence="9 12">8943</strain>
    </source>
</reference>
<dbReference type="GO" id="GO:0009055">
    <property type="term" value="F:electron transfer activity"/>
    <property type="evidence" value="ECO:0007669"/>
    <property type="project" value="InterPro"/>
</dbReference>
<gene>
    <name evidence="10" type="ORF">AS359_05675</name>
    <name evidence="9" type="ORF">B5M06_04715</name>
</gene>
<dbReference type="Gene3D" id="1.10.760.10">
    <property type="entry name" value="Cytochrome c-like domain"/>
    <property type="match status" value="1"/>
</dbReference>
<dbReference type="InterPro" id="IPR002323">
    <property type="entry name" value="Cyt_CIE"/>
</dbReference>
<dbReference type="GO" id="GO:0020037">
    <property type="term" value="F:heme binding"/>
    <property type="evidence" value="ECO:0007669"/>
    <property type="project" value="InterPro"/>
</dbReference>
<dbReference type="PANTHER" id="PTHR40942">
    <property type="match status" value="1"/>
</dbReference>
<keyword evidence="3 6" id="KW-0479">Metal-binding</keyword>
<feature type="transmembrane region" description="Helical" evidence="7">
    <location>
        <begin position="20"/>
        <end position="38"/>
    </location>
</feature>
<dbReference type="EMBL" id="CP020121">
    <property type="protein sequence ID" value="AQZ97665.1"/>
    <property type="molecule type" value="Genomic_DNA"/>
</dbReference>
<keyword evidence="1" id="KW-0813">Transport</keyword>
<accession>A0A0W7Z2Q6</accession>
<evidence type="ECO:0000256" key="4">
    <source>
        <dbReference type="ARBA" id="ARBA00022982"/>
    </source>
</evidence>
<dbReference type="Proteomes" id="UP000053300">
    <property type="component" value="Unassembled WGS sequence"/>
</dbReference>
<evidence type="ECO:0000259" key="8">
    <source>
        <dbReference type="PROSITE" id="PS51007"/>
    </source>
</evidence>
<proteinExistence type="predicted"/>
<organism evidence="10 11">
    <name type="scientific">Comamonas kerstersii</name>
    <dbReference type="NCBI Taxonomy" id="225992"/>
    <lineage>
        <taxon>Bacteria</taxon>
        <taxon>Pseudomonadati</taxon>
        <taxon>Pseudomonadota</taxon>
        <taxon>Betaproteobacteria</taxon>
        <taxon>Burkholderiales</taxon>
        <taxon>Comamonadaceae</taxon>
        <taxon>Comamonas</taxon>
    </lineage>
</organism>
<protein>
    <submittedName>
        <fullName evidence="9 10">Cytochrome C</fullName>
    </submittedName>
</protein>
<evidence type="ECO:0000256" key="2">
    <source>
        <dbReference type="ARBA" id="ARBA00022617"/>
    </source>
</evidence>
<dbReference type="OrthoDB" id="9814708at2"/>
<evidence type="ECO:0000256" key="5">
    <source>
        <dbReference type="ARBA" id="ARBA00023004"/>
    </source>
</evidence>
<dbReference type="PRINTS" id="PR00607">
    <property type="entry name" value="CYTCHROMECIE"/>
</dbReference>
<evidence type="ECO:0000313" key="11">
    <source>
        <dbReference type="Proteomes" id="UP000053300"/>
    </source>
</evidence>
<dbReference type="PANTHER" id="PTHR40942:SF4">
    <property type="entry name" value="CYTOCHROME C5"/>
    <property type="match status" value="1"/>
</dbReference>
<accession>A0A1V3TQW1</accession>
<dbReference type="EMBL" id="LPXH01000023">
    <property type="protein sequence ID" value="KUF41375.1"/>
    <property type="molecule type" value="Genomic_DNA"/>
</dbReference>
<dbReference type="SUPFAM" id="SSF46626">
    <property type="entry name" value="Cytochrome c"/>
    <property type="match status" value="1"/>
</dbReference>
<accession>A0A1V0BCK5</accession>
<evidence type="ECO:0000256" key="3">
    <source>
        <dbReference type="ARBA" id="ARBA00022723"/>
    </source>
</evidence>
<name>A0A0W7Z2Q6_9BURK</name>
<feature type="domain" description="Cytochrome c" evidence="8">
    <location>
        <begin position="73"/>
        <end position="152"/>
    </location>
</feature>